<protein>
    <submittedName>
        <fullName evidence="1">Restriction endonuclease subunit S</fullName>
    </submittedName>
</protein>
<proteinExistence type="predicted"/>
<dbReference type="InterPro" id="IPR058705">
    <property type="entry name" value="A_ENA"/>
</dbReference>
<name>A0A430J4P3_9BACL</name>
<gene>
    <name evidence="1" type="ORF">EJQ19_29840</name>
</gene>
<accession>A0A430J4P3</accession>
<dbReference type="EMBL" id="RXHU01000123">
    <property type="protein sequence ID" value="RTE02096.1"/>
    <property type="molecule type" value="Genomic_DNA"/>
</dbReference>
<dbReference type="RefSeq" id="WP_126144882.1">
    <property type="nucleotide sequence ID" value="NZ_RXHU01000123.1"/>
</dbReference>
<keyword evidence="1" id="KW-0378">Hydrolase</keyword>
<dbReference type="AlphaFoldDB" id="A0A430J4P3"/>
<dbReference type="OrthoDB" id="2664174at2"/>
<evidence type="ECO:0000313" key="1">
    <source>
        <dbReference type="EMBL" id="RTE02096.1"/>
    </source>
</evidence>
<dbReference type="Proteomes" id="UP000276128">
    <property type="component" value="Unassembled WGS sequence"/>
</dbReference>
<dbReference type="Pfam" id="PF26595">
    <property type="entry name" value="A_ENA"/>
    <property type="match status" value="1"/>
</dbReference>
<keyword evidence="1" id="KW-0540">Nuclease</keyword>
<sequence length="120" mass="13207">MSREELFMQMLEATARVQEEIALMLEARVVEARKAQNWVLLHLTSENLEGHEHKMKQTADYHSGIIDLIDSLTKMEAALNHQLTALLGKNEGGSGFGFSSGLEGGMLGDSFLSLGEDDKS</sequence>
<reference evidence="1 2" key="1">
    <citation type="submission" date="2018-12" db="EMBL/GenBank/DDBJ databases">
        <title>Bacillus ochoae sp. nov., Paenibacillus whitsoniae sp. nov., Paenibacillus spiritus sp. nov. Isolated from the Mars Exploration Rover during spacecraft assembly.</title>
        <authorList>
            <person name="Seuylemezian A."/>
            <person name="Vaishampayan P."/>
        </authorList>
    </citation>
    <scope>NUCLEOTIDE SEQUENCE [LARGE SCALE GENOMIC DNA]</scope>
    <source>
        <strain evidence="1 2">MER 54</strain>
    </source>
</reference>
<evidence type="ECO:0000313" key="2">
    <source>
        <dbReference type="Proteomes" id="UP000276128"/>
    </source>
</evidence>
<keyword evidence="1" id="KW-0255">Endonuclease</keyword>
<comment type="caution">
    <text evidence="1">The sequence shown here is derived from an EMBL/GenBank/DDBJ whole genome shotgun (WGS) entry which is preliminary data.</text>
</comment>
<organism evidence="1 2">
    <name type="scientific">Paenibacillus whitsoniae</name>
    <dbReference type="NCBI Taxonomy" id="2496558"/>
    <lineage>
        <taxon>Bacteria</taxon>
        <taxon>Bacillati</taxon>
        <taxon>Bacillota</taxon>
        <taxon>Bacilli</taxon>
        <taxon>Bacillales</taxon>
        <taxon>Paenibacillaceae</taxon>
        <taxon>Paenibacillus</taxon>
    </lineage>
</organism>
<keyword evidence="2" id="KW-1185">Reference proteome</keyword>
<dbReference type="GO" id="GO:0004519">
    <property type="term" value="F:endonuclease activity"/>
    <property type="evidence" value="ECO:0007669"/>
    <property type="project" value="UniProtKB-KW"/>
</dbReference>